<evidence type="ECO:0000256" key="4">
    <source>
        <dbReference type="ARBA" id="ARBA00023172"/>
    </source>
</evidence>
<dbReference type="InterPro" id="IPR011010">
    <property type="entry name" value="DNA_brk_join_enz"/>
</dbReference>
<keyword evidence="7" id="KW-1185">Reference proteome</keyword>
<protein>
    <submittedName>
        <fullName evidence="6">Integrase</fullName>
    </submittedName>
</protein>
<dbReference type="Gene3D" id="1.10.150.130">
    <property type="match status" value="1"/>
</dbReference>
<dbReference type="SUPFAM" id="SSF56349">
    <property type="entry name" value="DNA breaking-rejoining enzymes"/>
    <property type="match status" value="1"/>
</dbReference>
<keyword evidence="4" id="KW-0233">DNA recombination</keyword>
<dbReference type="InterPro" id="IPR050090">
    <property type="entry name" value="Tyrosine_recombinase_XerCD"/>
</dbReference>
<dbReference type="CDD" id="cd00796">
    <property type="entry name" value="INT_Rci_Hp1_C"/>
    <property type="match status" value="1"/>
</dbReference>
<dbReference type="EMBL" id="JBEPSM010000002">
    <property type="protein sequence ID" value="MET4634921.1"/>
    <property type="molecule type" value="Genomic_DNA"/>
</dbReference>
<dbReference type="InterPro" id="IPR013762">
    <property type="entry name" value="Integrase-like_cat_sf"/>
</dbReference>
<dbReference type="InterPro" id="IPR002104">
    <property type="entry name" value="Integrase_catalytic"/>
</dbReference>
<dbReference type="RefSeq" id="WP_354552021.1">
    <property type="nucleotide sequence ID" value="NZ_JBEPSM010000002.1"/>
</dbReference>
<dbReference type="InterPro" id="IPR010998">
    <property type="entry name" value="Integrase_recombinase_N"/>
</dbReference>
<reference evidence="6 7" key="1">
    <citation type="submission" date="2024-06" db="EMBL/GenBank/DDBJ databases">
        <title>Sorghum-associated microbial communities from plants grown in Nebraska, USA.</title>
        <authorList>
            <person name="Schachtman D."/>
        </authorList>
    </citation>
    <scope>NUCLEOTIDE SEQUENCE [LARGE SCALE GENOMIC DNA]</scope>
    <source>
        <strain evidence="6 7">3207</strain>
    </source>
</reference>
<dbReference type="Proteomes" id="UP001549321">
    <property type="component" value="Unassembled WGS sequence"/>
</dbReference>
<gene>
    <name evidence="6" type="ORF">ABIE08_002867</name>
</gene>
<name>A0ABV2R1J2_9HYPH</name>
<organism evidence="6 7">
    <name type="scientific">Kaistia defluvii</name>
    <dbReference type="NCBI Taxonomy" id="410841"/>
    <lineage>
        <taxon>Bacteria</taxon>
        <taxon>Pseudomonadati</taxon>
        <taxon>Pseudomonadota</taxon>
        <taxon>Alphaproteobacteria</taxon>
        <taxon>Hyphomicrobiales</taxon>
        <taxon>Kaistiaceae</taxon>
        <taxon>Kaistia</taxon>
    </lineage>
</organism>
<keyword evidence="3" id="KW-0238">DNA-binding</keyword>
<accession>A0ABV2R1J2</accession>
<evidence type="ECO:0000313" key="6">
    <source>
        <dbReference type="EMBL" id="MET4634921.1"/>
    </source>
</evidence>
<dbReference type="PANTHER" id="PTHR30349">
    <property type="entry name" value="PHAGE INTEGRASE-RELATED"/>
    <property type="match status" value="1"/>
</dbReference>
<dbReference type="PANTHER" id="PTHR30349:SF41">
    <property type="entry name" value="INTEGRASE_RECOMBINASE PROTEIN MJ0367-RELATED"/>
    <property type="match status" value="1"/>
</dbReference>
<evidence type="ECO:0000256" key="2">
    <source>
        <dbReference type="ARBA" id="ARBA00022908"/>
    </source>
</evidence>
<keyword evidence="2" id="KW-0229">DNA integration</keyword>
<evidence type="ECO:0000259" key="5">
    <source>
        <dbReference type="PROSITE" id="PS51898"/>
    </source>
</evidence>
<sequence>MARLRGRRWQGDVTTADGKRLRPTFATEEAAMQWEEAARDAVLLGKPIPKALDMPRAEAARDLSQLGVLYDFVCKSEWDAMRAAADLKRNGLHVVEYFGRNKDVREIQMPDIADLKTHFAKRGNSTATINRKCAALSKMLHVAVEASVLAKVPKIRRNVEVKTRFRYIDETEERAIMAYWNARGWTDYADLTTLLVDTGARCFSEMVAAHWDAFGPHNASVTFWTTKTNQPRTVPITKRSREILARRRGLHGHNAGPFTMMRKGTMAVRWDAMQETLGLHDVTPHTLRHTCCTRLILGGVDVKRVMEWMGHSNLTTTMRYMQIRPDALQAALQVLERAQA</sequence>
<dbReference type="PROSITE" id="PS51898">
    <property type="entry name" value="TYR_RECOMBINASE"/>
    <property type="match status" value="1"/>
</dbReference>
<evidence type="ECO:0000256" key="3">
    <source>
        <dbReference type="ARBA" id="ARBA00023125"/>
    </source>
</evidence>
<comment type="caution">
    <text evidence="6">The sequence shown here is derived from an EMBL/GenBank/DDBJ whole genome shotgun (WGS) entry which is preliminary data.</text>
</comment>
<comment type="similarity">
    <text evidence="1">Belongs to the 'phage' integrase family.</text>
</comment>
<evidence type="ECO:0000313" key="7">
    <source>
        <dbReference type="Proteomes" id="UP001549321"/>
    </source>
</evidence>
<dbReference type="Gene3D" id="1.10.443.10">
    <property type="entry name" value="Intergrase catalytic core"/>
    <property type="match status" value="1"/>
</dbReference>
<feature type="domain" description="Tyr recombinase" evidence="5">
    <location>
        <begin position="163"/>
        <end position="333"/>
    </location>
</feature>
<proteinExistence type="inferred from homology"/>
<evidence type="ECO:0000256" key="1">
    <source>
        <dbReference type="ARBA" id="ARBA00008857"/>
    </source>
</evidence>
<dbReference type="Pfam" id="PF00589">
    <property type="entry name" value="Phage_integrase"/>
    <property type="match status" value="1"/>
</dbReference>